<comment type="subcellular location">
    <subcellularLocation>
        <location evidence="1">Nucleus</location>
    </subcellularLocation>
</comment>
<reference evidence="8" key="2">
    <citation type="journal article" date="2017" name="Nat. Plants">
        <title>The Aegilops tauschii genome reveals multiple impacts of transposons.</title>
        <authorList>
            <person name="Zhao G."/>
            <person name="Zou C."/>
            <person name="Li K."/>
            <person name="Wang K."/>
            <person name="Li T."/>
            <person name="Gao L."/>
            <person name="Zhang X."/>
            <person name="Wang H."/>
            <person name="Yang Z."/>
            <person name="Liu X."/>
            <person name="Jiang W."/>
            <person name="Mao L."/>
            <person name="Kong X."/>
            <person name="Jiao Y."/>
            <person name="Jia J."/>
        </authorList>
    </citation>
    <scope>NUCLEOTIDE SEQUENCE [LARGE SCALE GENOMIC DNA]</scope>
    <source>
        <strain evidence="8">cv. AL8/78</strain>
    </source>
</reference>
<organism evidence="7 8">
    <name type="scientific">Aegilops tauschii subsp. strangulata</name>
    <name type="common">Goatgrass</name>
    <dbReference type="NCBI Taxonomy" id="200361"/>
    <lineage>
        <taxon>Eukaryota</taxon>
        <taxon>Viridiplantae</taxon>
        <taxon>Streptophyta</taxon>
        <taxon>Embryophyta</taxon>
        <taxon>Tracheophyta</taxon>
        <taxon>Spermatophyta</taxon>
        <taxon>Magnoliopsida</taxon>
        <taxon>Liliopsida</taxon>
        <taxon>Poales</taxon>
        <taxon>Poaceae</taxon>
        <taxon>BOP clade</taxon>
        <taxon>Pooideae</taxon>
        <taxon>Triticodae</taxon>
        <taxon>Triticeae</taxon>
        <taxon>Triticinae</taxon>
        <taxon>Aegilops</taxon>
    </lineage>
</organism>
<dbReference type="GO" id="GO:0080188">
    <property type="term" value="P:gene silencing by siRNA-directed DNA methylation"/>
    <property type="evidence" value="ECO:0007669"/>
    <property type="project" value="InterPro"/>
</dbReference>
<proteinExistence type="predicted"/>
<dbReference type="Proteomes" id="UP000015105">
    <property type="component" value="Chromosome 5D"/>
</dbReference>
<keyword evidence="3" id="KW-0347">Helicase</keyword>
<reference evidence="8" key="1">
    <citation type="journal article" date="2014" name="Science">
        <title>Ancient hybridizations among the ancestral genomes of bread wheat.</title>
        <authorList>
            <consortium name="International Wheat Genome Sequencing Consortium,"/>
            <person name="Marcussen T."/>
            <person name="Sandve S.R."/>
            <person name="Heier L."/>
            <person name="Spannagl M."/>
            <person name="Pfeifer M."/>
            <person name="Jakobsen K.S."/>
            <person name="Wulff B.B."/>
            <person name="Steuernagel B."/>
            <person name="Mayer K.F."/>
            <person name="Olsen O.A."/>
        </authorList>
    </citation>
    <scope>NUCLEOTIDE SEQUENCE [LARGE SCALE GENOMIC DNA]</scope>
    <source>
        <strain evidence="8">cv. AL8/78</strain>
    </source>
</reference>
<keyword evidence="5" id="KW-0539">Nucleus</keyword>
<keyword evidence="4" id="KW-0067">ATP-binding</keyword>
<dbReference type="GO" id="GO:0005524">
    <property type="term" value="F:ATP binding"/>
    <property type="evidence" value="ECO:0007669"/>
    <property type="project" value="UniProtKB-KW"/>
</dbReference>
<feature type="domain" description="SNF2 N-terminal" evidence="6">
    <location>
        <begin position="38"/>
        <end position="108"/>
    </location>
</feature>
<accession>A0A453LDN6</accession>
<reference evidence="7" key="3">
    <citation type="journal article" date="2017" name="Nature">
        <title>Genome sequence of the progenitor of the wheat D genome Aegilops tauschii.</title>
        <authorList>
            <person name="Luo M.C."/>
            <person name="Gu Y.Q."/>
            <person name="Puiu D."/>
            <person name="Wang H."/>
            <person name="Twardziok S.O."/>
            <person name="Deal K.R."/>
            <person name="Huo N."/>
            <person name="Zhu T."/>
            <person name="Wang L."/>
            <person name="Wang Y."/>
            <person name="McGuire P.E."/>
            <person name="Liu S."/>
            <person name="Long H."/>
            <person name="Ramasamy R.K."/>
            <person name="Rodriguez J.C."/>
            <person name="Van S.L."/>
            <person name="Yuan L."/>
            <person name="Wang Z."/>
            <person name="Xia Z."/>
            <person name="Xiao L."/>
            <person name="Anderson O.D."/>
            <person name="Ouyang S."/>
            <person name="Liang Y."/>
            <person name="Zimin A.V."/>
            <person name="Pertea G."/>
            <person name="Qi P."/>
            <person name="Bennetzen J.L."/>
            <person name="Dai X."/>
            <person name="Dawson M.W."/>
            <person name="Muller H.G."/>
            <person name="Kugler K."/>
            <person name="Rivarola-Duarte L."/>
            <person name="Spannagl M."/>
            <person name="Mayer K.F.X."/>
            <person name="Lu F.H."/>
            <person name="Bevan M.W."/>
            <person name="Leroy P."/>
            <person name="Li P."/>
            <person name="You F.M."/>
            <person name="Sun Q."/>
            <person name="Liu Z."/>
            <person name="Lyons E."/>
            <person name="Wicker T."/>
            <person name="Salzberg S.L."/>
            <person name="Devos K.M."/>
            <person name="Dvorak J."/>
        </authorList>
    </citation>
    <scope>NUCLEOTIDE SEQUENCE [LARGE SCALE GENOMIC DNA]</scope>
    <source>
        <strain evidence="7">cv. AL8/78</strain>
    </source>
</reference>
<dbReference type="InterPro" id="IPR038718">
    <property type="entry name" value="SNF2-like_sf"/>
</dbReference>
<dbReference type="InterPro" id="IPR044567">
    <property type="entry name" value="CLSY/DRD1"/>
</dbReference>
<dbReference type="Gramene" id="AET5Gv20726400.43">
    <property type="protein sequence ID" value="AET5Gv20726400.43"/>
    <property type="gene ID" value="AET5Gv20726400"/>
</dbReference>
<evidence type="ECO:0000256" key="3">
    <source>
        <dbReference type="ARBA" id="ARBA00022806"/>
    </source>
</evidence>
<dbReference type="InterPro" id="IPR000330">
    <property type="entry name" value="SNF2_N"/>
</dbReference>
<evidence type="ECO:0000313" key="8">
    <source>
        <dbReference type="Proteomes" id="UP000015105"/>
    </source>
</evidence>
<dbReference type="PANTHER" id="PTHR45821:SF7">
    <property type="entry name" value="HELICASE ATP-BINDING DOMAIN-CONTAINING PROTEIN"/>
    <property type="match status" value="1"/>
</dbReference>
<dbReference type="Pfam" id="PF00176">
    <property type="entry name" value="SNF2-rel_dom"/>
    <property type="match status" value="1"/>
</dbReference>
<evidence type="ECO:0000313" key="7">
    <source>
        <dbReference type="EnsemblPlants" id="AET5Gv20726400.43"/>
    </source>
</evidence>
<dbReference type="InterPro" id="IPR027417">
    <property type="entry name" value="P-loop_NTPase"/>
</dbReference>
<name>A0A453LDN6_AEGTS</name>
<keyword evidence="8" id="KW-1185">Reference proteome</keyword>
<keyword evidence="3" id="KW-0378">Hydrolase</keyword>
<evidence type="ECO:0000256" key="2">
    <source>
        <dbReference type="ARBA" id="ARBA00022741"/>
    </source>
</evidence>
<dbReference type="AlphaFoldDB" id="A0A453LDN6"/>
<evidence type="ECO:0000256" key="1">
    <source>
        <dbReference type="ARBA" id="ARBA00004123"/>
    </source>
</evidence>
<dbReference type="GO" id="GO:0004386">
    <property type="term" value="F:helicase activity"/>
    <property type="evidence" value="ECO:0007669"/>
    <property type="project" value="UniProtKB-KW"/>
</dbReference>
<evidence type="ECO:0000256" key="5">
    <source>
        <dbReference type="ARBA" id="ARBA00023242"/>
    </source>
</evidence>
<protein>
    <recommendedName>
        <fullName evidence="6">SNF2 N-terminal domain-containing protein</fullName>
    </recommendedName>
</protein>
<evidence type="ECO:0000259" key="6">
    <source>
        <dbReference type="Pfam" id="PF00176"/>
    </source>
</evidence>
<keyword evidence="2" id="KW-0547">Nucleotide-binding</keyword>
<dbReference type="GO" id="GO:0005634">
    <property type="term" value="C:nucleus"/>
    <property type="evidence" value="ECO:0007669"/>
    <property type="project" value="UniProtKB-SubCell"/>
</dbReference>
<evidence type="ECO:0000256" key="4">
    <source>
        <dbReference type="ARBA" id="ARBA00022840"/>
    </source>
</evidence>
<dbReference type="SUPFAM" id="SSF52540">
    <property type="entry name" value="P-loop containing nucleoside triphosphate hydrolases"/>
    <property type="match status" value="1"/>
</dbReference>
<dbReference type="Gene3D" id="3.40.50.10810">
    <property type="entry name" value="Tandem AAA-ATPase domain"/>
    <property type="match status" value="1"/>
</dbReference>
<dbReference type="PANTHER" id="PTHR45821">
    <property type="entry name" value="SNF2 DOMAIN-CONTAINING PROTEIN CLASSY 2-RELATED"/>
    <property type="match status" value="1"/>
</dbReference>
<reference evidence="7" key="5">
    <citation type="journal article" date="2021" name="G3 (Bethesda)">
        <title>Aegilops tauschii genome assembly Aet v5.0 features greater sequence contiguity and improved annotation.</title>
        <authorList>
            <person name="Wang L."/>
            <person name="Zhu T."/>
            <person name="Rodriguez J.C."/>
            <person name="Deal K.R."/>
            <person name="Dubcovsky J."/>
            <person name="McGuire P.E."/>
            <person name="Lux T."/>
            <person name="Spannagl M."/>
            <person name="Mayer K.F.X."/>
            <person name="Baldrich P."/>
            <person name="Meyers B.C."/>
            <person name="Huo N."/>
            <person name="Gu Y.Q."/>
            <person name="Zhou H."/>
            <person name="Devos K.M."/>
            <person name="Bennetzen J.L."/>
            <person name="Unver T."/>
            <person name="Budak H."/>
            <person name="Gulick P.J."/>
            <person name="Galiba G."/>
            <person name="Kalapos B."/>
            <person name="Nelson D.R."/>
            <person name="Li P."/>
            <person name="You F.M."/>
            <person name="Luo M.C."/>
            <person name="Dvorak J."/>
        </authorList>
    </citation>
    <scope>NUCLEOTIDE SEQUENCE [LARGE SCALE GENOMIC DNA]</scope>
    <source>
        <strain evidence="7">cv. AL8/78</strain>
    </source>
</reference>
<dbReference type="EnsemblPlants" id="AET5Gv20726400.43">
    <property type="protein sequence ID" value="AET5Gv20726400.43"/>
    <property type="gene ID" value="AET5Gv20726400"/>
</dbReference>
<reference evidence="7" key="4">
    <citation type="submission" date="2019-03" db="UniProtKB">
        <authorList>
            <consortium name="EnsemblPlants"/>
        </authorList>
    </citation>
    <scope>IDENTIFICATION</scope>
</reference>
<sequence length="118" mass="13446">MRSKDSNDIVISDVRVAEEIIALDISIHPRHEKQMRAHQLAGFHFLFKNLVSDKPGGTILAHAPGSGKTFMLISFIQSFLAKYPSGRPPVVLPKGILGTWKREFQRWQVEDILLYDLY</sequence>